<name>A0A5J4IX04_9FLAO</name>
<gene>
    <name evidence="1" type="ORF">ULMA_00710</name>
</gene>
<dbReference type="AlphaFoldDB" id="A0A5J4IX04"/>
<dbReference type="Proteomes" id="UP000326509">
    <property type="component" value="Unassembled WGS sequence"/>
</dbReference>
<keyword evidence="2" id="KW-1185">Reference proteome</keyword>
<accession>A0A5J4IX04</accession>
<evidence type="ECO:0000313" key="1">
    <source>
        <dbReference type="EMBL" id="GER57963.1"/>
    </source>
</evidence>
<evidence type="ECO:0000313" key="2">
    <source>
        <dbReference type="Proteomes" id="UP000326509"/>
    </source>
</evidence>
<sequence length="353" mass="41397">MSINQIQTPLDSAVLETKEQYKVYFKIVSHAFDSLVASLSKKQICGEMEVTFIEQYTELITYSLEAFRIKYLFDDEEKMRIDLTESGYPNFLEFRYLYNDLALKHEYIERLPKVEVLKAQFLESLLKDKQPISDFKLHQAASIIYYTSVEQRYIFKKYIQGKIIRNEKVAGKVSEGEYMVSWSFYDVTHNRPFVCFMYFDLHKTTLAEYTEEIYTVLEQVADRNMSLDMMAYALDKKLPKVLPKKLKKVDLGPLHSVFAKDELEVTHVILKGIIDKTLDISAYAISLKIEEIISTDTFTEGSFFNKQHLQVWKSKKPARYVFTSHRVIQVLYDEIPEFLNSLTQAPIEMETLK</sequence>
<dbReference type="EMBL" id="BKCG01000001">
    <property type="protein sequence ID" value="GER57963.1"/>
    <property type="molecule type" value="Genomic_DNA"/>
</dbReference>
<reference evidence="1 2" key="1">
    <citation type="submission" date="2019-08" db="EMBL/GenBank/DDBJ databases">
        <title>Draft genome sequence of Ulvibacter marinus type strain NBRC 109484.</title>
        <authorList>
            <person name="Kawano K."/>
            <person name="Ushijima N."/>
            <person name="Kihara M."/>
            <person name="Itoh H."/>
        </authorList>
    </citation>
    <scope>NUCLEOTIDE SEQUENCE [LARGE SCALE GENOMIC DNA]</scope>
    <source>
        <strain evidence="1 2">NBRC 109484</strain>
    </source>
</reference>
<dbReference type="RefSeq" id="WP_151672066.1">
    <property type="nucleotide sequence ID" value="NZ_BKCG01000001.1"/>
</dbReference>
<proteinExistence type="predicted"/>
<organism evidence="1 2">
    <name type="scientific">Patiriisocius marinus</name>
    <dbReference type="NCBI Taxonomy" id="1397112"/>
    <lineage>
        <taxon>Bacteria</taxon>
        <taxon>Pseudomonadati</taxon>
        <taxon>Bacteroidota</taxon>
        <taxon>Flavobacteriia</taxon>
        <taxon>Flavobacteriales</taxon>
        <taxon>Flavobacteriaceae</taxon>
        <taxon>Patiriisocius</taxon>
    </lineage>
</organism>
<protein>
    <submittedName>
        <fullName evidence="1">Uncharacterized protein</fullName>
    </submittedName>
</protein>
<dbReference type="OrthoDB" id="1196563at2"/>
<comment type="caution">
    <text evidence="1">The sequence shown here is derived from an EMBL/GenBank/DDBJ whole genome shotgun (WGS) entry which is preliminary data.</text>
</comment>